<dbReference type="EMBL" id="UZAN01043966">
    <property type="protein sequence ID" value="VDP79702.1"/>
    <property type="molecule type" value="Genomic_DNA"/>
</dbReference>
<name>A0A183AIY9_9TREM</name>
<reference evidence="16" key="1">
    <citation type="submission" date="2016-06" db="UniProtKB">
        <authorList>
            <consortium name="WormBaseParasite"/>
        </authorList>
    </citation>
    <scope>IDENTIFICATION</scope>
</reference>
<proteinExistence type="inferred from homology"/>
<dbReference type="InterPro" id="IPR051131">
    <property type="entry name" value="NEK_Ser/Thr_kinase_NIMA"/>
</dbReference>
<keyword evidence="7 10" id="KW-0067">ATP-binding</keyword>
<dbReference type="Pfam" id="PF00069">
    <property type="entry name" value="Pkinase"/>
    <property type="match status" value="1"/>
</dbReference>
<keyword evidence="3 11" id="KW-0723">Serine/threonine-protein kinase</keyword>
<dbReference type="SMART" id="SM00220">
    <property type="entry name" value="S_TKc"/>
    <property type="match status" value="1"/>
</dbReference>
<evidence type="ECO:0000259" key="13">
    <source>
        <dbReference type="PROSITE" id="PS50011"/>
    </source>
</evidence>
<dbReference type="Proteomes" id="UP000272942">
    <property type="component" value="Unassembled WGS sequence"/>
</dbReference>
<dbReference type="EC" id="2.7.11.1" evidence="2"/>
<dbReference type="InterPro" id="IPR017441">
    <property type="entry name" value="Protein_kinase_ATP_BS"/>
</dbReference>
<dbReference type="InterPro" id="IPR008271">
    <property type="entry name" value="Ser/Thr_kinase_AS"/>
</dbReference>
<reference evidence="14 15" key="2">
    <citation type="submission" date="2018-11" db="EMBL/GenBank/DDBJ databases">
        <authorList>
            <consortium name="Pathogen Informatics"/>
        </authorList>
    </citation>
    <scope>NUCLEOTIDE SEQUENCE [LARGE SCALE GENOMIC DNA]</scope>
    <source>
        <strain evidence="14 15">Egypt</strain>
    </source>
</reference>
<feature type="binding site" evidence="10">
    <location>
        <position position="36"/>
    </location>
    <ligand>
        <name>ATP</name>
        <dbReference type="ChEBI" id="CHEBI:30616"/>
    </ligand>
</feature>
<dbReference type="InterPro" id="IPR011009">
    <property type="entry name" value="Kinase-like_dom_sf"/>
</dbReference>
<evidence type="ECO:0000256" key="6">
    <source>
        <dbReference type="ARBA" id="ARBA00022777"/>
    </source>
</evidence>
<evidence type="ECO:0000313" key="16">
    <source>
        <dbReference type="WBParaSite" id="ECPE_0000693801-mRNA-1"/>
    </source>
</evidence>
<gene>
    <name evidence="14" type="ORF">ECPE_LOCUS6924</name>
</gene>
<feature type="compositionally biased region" description="Polar residues" evidence="12">
    <location>
        <begin position="269"/>
        <end position="286"/>
    </location>
</feature>
<organism evidence="16">
    <name type="scientific">Echinostoma caproni</name>
    <dbReference type="NCBI Taxonomy" id="27848"/>
    <lineage>
        <taxon>Eukaryota</taxon>
        <taxon>Metazoa</taxon>
        <taxon>Spiralia</taxon>
        <taxon>Lophotrochozoa</taxon>
        <taxon>Platyhelminthes</taxon>
        <taxon>Trematoda</taxon>
        <taxon>Digenea</taxon>
        <taxon>Plagiorchiida</taxon>
        <taxon>Echinostomata</taxon>
        <taxon>Echinostomatoidea</taxon>
        <taxon>Echinostomatidae</taxon>
        <taxon>Echinostoma</taxon>
    </lineage>
</organism>
<evidence type="ECO:0000313" key="14">
    <source>
        <dbReference type="EMBL" id="VDP79702.1"/>
    </source>
</evidence>
<sequence length="448" mass="49892">MGDIKSYEKVRNIGEGAFGKAILVLCKKENVHRVIKEINISKVAVLAKMNHPNIVRYCDSFEDCGSLYIVMEYCDQGDLYHKISAQKGVLFPESQILDYFTQIALALKHIHDRMILHRDIKTQNIFLTSDGKLKLGDFGIAKVLNHTLDLARTCIGTPYYLSPEICESKPYNHKSDIWALGCVLYEMSTLKHAQVAEEFSHTVLHRSKSQPQDARSGGTPQLNGCKRATSSPSSRPSKPIMAKKPKASDLSAIKKVARSRCSEPGSPAANRNSGVTTPSSASSNADPEQRKKVENCLIEFSRRRQKEVVEKQQMEARNRAREIGWRSILEARPGKAESRSTSITLSANPIPAVEVNAPMRQSPAPGPIMSSVAQPLGVVGKPSSVLVVADAYNKYKSDLERMRAESMLRENRFQLNPRLFGESEHAFDHFCGKLIPSRSDCTFIKSVY</sequence>
<dbReference type="PANTHER" id="PTHR44899">
    <property type="entry name" value="CAMK FAMILY PROTEIN KINASE"/>
    <property type="match status" value="1"/>
</dbReference>
<evidence type="ECO:0000256" key="12">
    <source>
        <dbReference type="SAM" id="MobiDB-lite"/>
    </source>
</evidence>
<dbReference type="PROSITE" id="PS50011">
    <property type="entry name" value="PROTEIN_KINASE_DOM"/>
    <property type="match status" value="1"/>
</dbReference>
<evidence type="ECO:0000313" key="15">
    <source>
        <dbReference type="Proteomes" id="UP000272942"/>
    </source>
</evidence>
<evidence type="ECO:0000256" key="3">
    <source>
        <dbReference type="ARBA" id="ARBA00022527"/>
    </source>
</evidence>
<keyword evidence="4" id="KW-0808">Transferase</keyword>
<keyword evidence="5 10" id="KW-0547">Nucleotide-binding</keyword>
<dbReference type="CDD" id="cd08215">
    <property type="entry name" value="STKc_Nek"/>
    <property type="match status" value="1"/>
</dbReference>
<feature type="domain" description="Protein kinase" evidence="13">
    <location>
        <begin position="7"/>
        <end position="247"/>
    </location>
</feature>
<feature type="compositionally biased region" description="Polar residues" evidence="12">
    <location>
        <begin position="209"/>
        <end position="236"/>
    </location>
</feature>
<evidence type="ECO:0000256" key="8">
    <source>
        <dbReference type="ARBA" id="ARBA00047899"/>
    </source>
</evidence>
<evidence type="ECO:0000256" key="2">
    <source>
        <dbReference type="ARBA" id="ARBA00012513"/>
    </source>
</evidence>
<dbReference type="PROSITE" id="PS00107">
    <property type="entry name" value="PROTEIN_KINASE_ATP"/>
    <property type="match status" value="1"/>
</dbReference>
<comment type="catalytic activity">
    <reaction evidence="9">
        <text>L-seryl-[protein] + ATP = O-phospho-L-seryl-[protein] + ADP + H(+)</text>
        <dbReference type="Rhea" id="RHEA:17989"/>
        <dbReference type="Rhea" id="RHEA-COMP:9863"/>
        <dbReference type="Rhea" id="RHEA-COMP:11604"/>
        <dbReference type="ChEBI" id="CHEBI:15378"/>
        <dbReference type="ChEBI" id="CHEBI:29999"/>
        <dbReference type="ChEBI" id="CHEBI:30616"/>
        <dbReference type="ChEBI" id="CHEBI:83421"/>
        <dbReference type="ChEBI" id="CHEBI:456216"/>
        <dbReference type="EC" id="2.7.11.1"/>
    </reaction>
</comment>
<protein>
    <recommendedName>
        <fullName evidence="2">non-specific serine/threonine protein kinase</fullName>
        <ecNumber evidence="2">2.7.11.1</ecNumber>
    </recommendedName>
</protein>
<evidence type="ECO:0000256" key="7">
    <source>
        <dbReference type="ARBA" id="ARBA00022840"/>
    </source>
</evidence>
<keyword evidence="6" id="KW-0418">Kinase</keyword>
<dbReference type="SUPFAM" id="SSF56112">
    <property type="entry name" value="Protein kinase-like (PK-like)"/>
    <property type="match status" value="1"/>
</dbReference>
<evidence type="ECO:0000256" key="4">
    <source>
        <dbReference type="ARBA" id="ARBA00022679"/>
    </source>
</evidence>
<dbReference type="AlphaFoldDB" id="A0A183AIY9"/>
<dbReference type="GO" id="GO:0005524">
    <property type="term" value="F:ATP binding"/>
    <property type="evidence" value="ECO:0007669"/>
    <property type="project" value="UniProtKB-UniRule"/>
</dbReference>
<evidence type="ECO:0000256" key="10">
    <source>
        <dbReference type="PROSITE-ProRule" id="PRU10141"/>
    </source>
</evidence>
<keyword evidence="15" id="KW-1185">Reference proteome</keyword>
<comment type="similarity">
    <text evidence="1">Belongs to the protein kinase superfamily. NEK Ser/Thr protein kinase family. NIMA subfamily.</text>
</comment>
<comment type="catalytic activity">
    <reaction evidence="8">
        <text>L-threonyl-[protein] + ATP = O-phospho-L-threonyl-[protein] + ADP + H(+)</text>
        <dbReference type="Rhea" id="RHEA:46608"/>
        <dbReference type="Rhea" id="RHEA-COMP:11060"/>
        <dbReference type="Rhea" id="RHEA-COMP:11605"/>
        <dbReference type="ChEBI" id="CHEBI:15378"/>
        <dbReference type="ChEBI" id="CHEBI:30013"/>
        <dbReference type="ChEBI" id="CHEBI:30616"/>
        <dbReference type="ChEBI" id="CHEBI:61977"/>
        <dbReference type="ChEBI" id="CHEBI:456216"/>
        <dbReference type="EC" id="2.7.11.1"/>
    </reaction>
</comment>
<evidence type="ECO:0000256" key="9">
    <source>
        <dbReference type="ARBA" id="ARBA00048679"/>
    </source>
</evidence>
<dbReference type="GO" id="GO:0004674">
    <property type="term" value="F:protein serine/threonine kinase activity"/>
    <property type="evidence" value="ECO:0007669"/>
    <property type="project" value="UniProtKB-KW"/>
</dbReference>
<accession>A0A183AIY9</accession>
<dbReference type="WBParaSite" id="ECPE_0000693801-mRNA-1">
    <property type="protein sequence ID" value="ECPE_0000693801-mRNA-1"/>
    <property type="gene ID" value="ECPE_0000693801"/>
</dbReference>
<evidence type="ECO:0000256" key="5">
    <source>
        <dbReference type="ARBA" id="ARBA00022741"/>
    </source>
</evidence>
<dbReference type="Gene3D" id="1.10.510.10">
    <property type="entry name" value="Transferase(Phosphotransferase) domain 1"/>
    <property type="match status" value="1"/>
</dbReference>
<evidence type="ECO:0000256" key="11">
    <source>
        <dbReference type="RuleBase" id="RU000304"/>
    </source>
</evidence>
<dbReference type="PROSITE" id="PS00108">
    <property type="entry name" value="PROTEIN_KINASE_ST"/>
    <property type="match status" value="1"/>
</dbReference>
<dbReference type="InterPro" id="IPR000719">
    <property type="entry name" value="Prot_kinase_dom"/>
</dbReference>
<evidence type="ECO:0000256" key="1">
    <source>
        <dbReference type="ARBA" id="ARBA00010886"/>
    </source>
</evidence>
<dbReference type="PANTHER" id="PTHR44899:SF5">
    <property type="entry name" value="PROTEIN KINASE DOMAIN-CONTAINING PROTEIN"/>
    <property type="match status" value="1"/>
</dbReference>
<feature type="region of interest" description="Disordered" evidence="12">
    <location>
        <begin position="202"/>
        <end position="291"/>
    </location>
</feature>
<dbReference type="OrthoDB" id="248923at2759"/>